<feature type="compositionally biased region" description="Polar residues" evidence="2">
    <location>
        <begin position="508"/>
        <end position="529"/>
    </location>
</feature>
<dbReference type="PANTHER" id="PTHR48190:SF2">
    <property type="entry name" value="PROGRAMMED CELL DEATH PROTEIN 7"/>
    <property type="match status" value="1"/>
</dbReference>
<dbReference type="PANTHER" id="PTHR48190">
    <property type="entry name" value="PROGRAMMED CELL DEATH PROTEIN 7"/>
    <property type="match status" value="1"/>
</dbReference>
<evidence type="ECO:0000256" key="1">
    <source>
        <dbReference type="SAM" id="Coils"/>
    </source>
</evidence>
<feature type="region of interest" description="Disordered" evidence="2">
    <location>
        <begin position="476"/>
        <end position="534"/>
    </location>
</feature>
<keyword evidence="4" id="KW-1185">Reference proteome</keyword>
<evidence type="ECO:0000256" key="2">
    <source>
        <dbReference type="SAM" id="MobiDB-lite"/>
    </source>
</evidence>
<reference evidence="3" key="1">
    <citation type="journal article" date="2017" name="Nature">
        <title>The genome of Chenopodium quinoa.</title>
        <authorList>
            <person name="Jarvis D.E."/>
            <person name="Ho Y.S."/>
            <person name="Lightfoot D.J."/>
            <person name="Schmoeckel S.M."/>
            <person name="Li B."/>
            <person name="Borm T.J.A."/>
            <person name="Ohyanagi H."/>
            <person name="Mineta K."/>
            <person name="Michell C.T."/>
            <person name="Saber N."/>
            <person name="Kharbatia N.M."/>
            <person name="Rupper R.R."/>
            <person name="Sharp A.R."/>
            <person name="Dally N."/>
            <person name="Boughton B.A."/>
            <person name="Woo Y.H."/>
            <person name="Gao G."/>
            <person name="Schijlen E.G.W.M."/>
            <person name="Guo X."/>
            <person name="Momin A.A."/>
            <person name="Negrao S."/>
            <person name="Al-Babili S."/>
            <person name="Gehring C."/>
            <person name="Roessner U."/>
            <person name="Jung C."/>
            <person name="Murphy K."/>
            <person name="Arold S.T."/>
            <person name="Gojobori T."/>
            <person name="van der Linden C.G."/>
            <person name="van Loo E.N."/>
            <person name="Jellen E.N."/>
            <person name="Maughan P.J."/>
            <person name="Tester M."/>
        </authorList>
    </citation>
    <scope>NUCLEOTIDE SEQUENCE [LARGE SCALE GENOMIC DNA]</scope>
    <source>
        <strain evidence="3">cv. PI 614886</strain>
    </source>
</reference>
<dbReference type="AlphaFoldDB" id="A0A803M328"/>
<evidence type="ECO:0000313" key="3">
    <source>
        <dbReference type="EnsemblPlants" id="AUR62022626-RA:cds"/>
    </source>
</evidence>
<dbReference type="Gramene" id="AUR62022626-RA">
    <property type="protein sequence ID" value="AUR62022626-RA:cds"/>
    <property type="gene ID" value="AUR62022626"/>
</dbReference>
<protein>
    <submittedName>
        <fullName evidence="3">Uncharacterized protein</fullName>
    </submittedName>
</protein>
<feature type="compositionally biased region" description="Basic and acidic residues" evidence="2">
    <location>
        <begin position="488"/>
        <end position="507"/>
    </location>
</feature>
<keyword evidence="1" id="KW-0175">Coiled coil</keyword>
<feature type="coiled-coil region" evidence="1">
    <location>
        <begin position="351"/>
        <end position="466"/>
    </location>
</feature>
<evidence type="ECO:0000313" key="4">
    <source>
        <dbReference type="Proteomes" id="UP000596660"/>
    </source>
</evidence>
<dbReference type="EnsemblPlants" id="AUR62022626-RA">
    <property type="protein sequence ID" value="AUR62022626-RA:cds"/>
    <property type="gene ID" value="AUR62022626"/>
</dbReference>
<organism evidence="3 4">
    <name type="scientific">Chenopodium quinoa</name>
    <name type="common">Quinoa</name>
    <dbReference type="NCBI Taxonomy" id="63459"/>
    <lineage>
        <taxon>Eukaryota</taxon>
        <taxon>Viridiplantae</taxon>
        <taxon>Streptophyta</taxon>
        <taxon>Embryophyta</taxon>
        <taxon>Tracheophyta</taxon>
        <taxon>Spermatophyta</taxon>
        <taxon>Magnoliopsida</taxon>
        <taxon>eudicotyledons</taxon>
        <taxon>Gunneridae</taxon>
        <taxon>Pentapetalae</taxon>
        <taxon>Caryophyllales</taxon>
        <taxon>Chenopodiaceae</taxon>
        <taxon>Chenopodioideae</taxon>
        <taxon>Atripliceae</taxon>
        <taxon>Chenopodium</taxon>
    </lineage>
</organism>
<dbReference type="InterPro" id="IPR031974">
    <property type="entry name" value="PDCD7"/>
</dbReference>
<dbReference type="InterPro" id="IPR052831">
    <property type="entry name" value="Apoptosis_promoter"/>
</dbReference>
<sequence>MDTSQPLATESFSYSWLATESELHKTISNNISETSHNFDFDISISKTCPSSLVHADKLFSNGLILPQSLDESGDNNYYASTPSPLLISRGGTRVDDVNRITWEVKSWSTNNTPVISSPMRDNSSAYCSAAAAWSDIDESSIRDAILYCKRSSTGLFLHQHLHHSALIPPLANNSATPPQIPPSHPSDQVGAAAIQESHLQVLRQIWWLIAMNPIQYQAMGHSLPPQQWGPSIPPNPPPSTTFWNPLNVQHHFKELHETLSLANAMQKELDMLMKVKEVKGFFEDNRIDLGAQELILMEAANGLMSKLRFLLEPLKFVTDDGTPWEEKSAVVRLSDKINKSKRNKLWRKRKRRRVAESLAKEEEQFKKLDREADEWRAKEIAKDMAEQKVEKMKVIAKQKAKEERKKLEAELELALMVEKLQELRSVRIQKLKKQGHFLPEEDDKFLERVRAAVEEEERQAKAAAATGSAKNAIAAAEESRKFTQGSKLEPKVETSKDIGEESEEQRTQSKSGLDSLASTSKETENQGSDRQSHGAYDYVANLPPEFYHYYHGSNTDMGTLIEVRRTWDAYIRPGGSRIPSHWVQPPPPADETLLGKDNSAVHILNEQQGVVTDINQQRWQSKKYLDSCEKRRCSQAHHLASASIHGKCMLHSPQRI</sequence>
<dbReference type="Proteomes" id="UP000596660">
    <property type="component" value="Unplaced"/>
</dbReference>
<name>A0A803M328_CHEQI</name>
<proteinExistence type="predicted"/>
<dbReference type="Pfam" id="PF16021">
    <property type="entry name" value="PDCD7"/>
    <property type="match status" value="1"/>
</dbReference>
<dbReference type="GO" id="GO:0005689">
    <property type="term" value="C:U12-type spliceosomal complex"/>
    <property type="evidence" value="ECO:0007669"/>
    <property type="project" value="TreeGrafter"/>
</dbReference>
<accession>A0A803M328</accession>
<reference evidence="3" key="2">
    <citation type="submission" date="2021-03" db="UniProtKB">
        <authorList>
            <consortium name="EnsemblPlants"/>
        </authorList>
    </citation>
    <scope>IDENTIFICATION</scope>
</reference>